<keyword evidence="4" id="KW-0378">Hydrolase</keyword>
<keyword evidence="5" id="KW-0369">Histidine metabolism</keyword>
<keyword evidence="6" id="KW-0862">Zinc</keyword>
<comment type="pathway">
    <text evidence="1">Amino-acid degradation.</text>
</comment>
<dbReference type="PANTHER" id="PTHR42752">
    <property type="entry name" value="IMIDAZOLONEPROPIONASE"/>
    <property type="match status" value="1"/>
</dbReference>
<dbReference type="Pfam" id="PF01979">
    <property type="entry name" value="Amidohydro_1"/>
    <property type="match status" value="1"/>
</dbReference>
<dbReference type="RefSeq" id="WP_111345712.1">
    <property type="nucleotide sequence ID" value="NZ_QHHQ01000002.1"/>
</dbReference>
<evidence type="ECO:0000256" key="8">
    <source>
        <dbReference type="NCBIfam" id="TIGR01224"/>
    </source>
</evidence>
<dbReference type="GO" id="GO:0050480">
    <property type="term" value="F:imidazolonepropionase activity"/>
    <property type="evidence" value="ECO:0007669"/>
    <property type="project" value="UniProtKB-UniRule"/>
</dbReference>
<gene>
    <name evidence="10" type="primary">hutI</name>
    <name evidence="10" type="ORF">DLJ53_12890</name>
</gene>
<keyword evidence="7" id="KW-0408">Iron</keyword>
<dbReference type="InterPro" id="IPR005920">
    <property type="entry name" value="HutI"/>
</dbReference>
<dbReference type="OrthoDB" id="9776455at2"/>
<organism evidence="10 11">
    <name type="scientific">Acuticoccus sediminis</name>
    <dbReference type="NCBI Taxonomy" id="2184697"/>
    <lineage>
        <taxon>Bacteria</taxon>
        <taxon>Pseudomonadati</taxon>
        <taxon>Pseudomonadota</taxon>
        <taxon>Alphaproteobacteria</taxon>
        <taxon>Hyphomicrobiales</taxon>
        <taxon>Amorphaceae</taxon>
        <taxon>Acuticoccus</taxon>
    </lineage>
</organism>
<keyword evidence="3" id="KW-0479">Metal-binding</keyword>
<evidence type="ECO:0000256" key="5">
    <source>
        <dbReference type="ARBA" id="ARBA00022808"/>
    </source>
</evidence>
<sequence length="423" mass="44246">MDDPADLVITGASRVVLCDPDAPDGIGVLDSAAVAVKGETIVAVGPDAANLAGPATRVVDAAGGTVTPGLVDCHTHLVFEGDRSAEYFARTTGLDDAGLTAAGHVWGVPASQRINKAVAPEVLAATALGRARKMLLSGTTTIETKSGYGLDHASDIASLEAARLVAEISGLEVVPTYLGAHARPDDAARYLDTICAETIPEIAERNLATFCDVYVDPNVFTIEECARVLAVAADHGLVAKLHTDARVNVGGARLAVEMGAASVDHANMLSDDDLDALAEAGTAVAFFPGFDWAVNHPHPVDARRFCDHGVTVAIATDLCPVCWHLSQQMTMGFACRLSGLTADEALMGATINAARALRLDARIGSLAAGKQADIAVFDTPDHARIPFRFGANSARTVIKKGRVLVEDGRLIDRSAMDQPRMDR</sequence>
<evidence type="ECO:0000256" key="4">
    <source>
        <dbReference type="ARBA" id="ARBA00022801"/>
    </source>
</evidence>
<dbReference type="PANTHER" id="PTHR42752:SF1">
    <property type="entry name" value="IMIDAZOLONEPROPIONASE-RELATED"/>
    <property type="match status" value="1"/>
</dbReference>
<evidence type="ECO:0000256" key="1">
    <source>
        <dbReference type="ARBA" id="ARBA00005023"/>
    </source>
</evidence>
<dbReference type="Gene3D" id="3.20.20.140">
    <property type="entry name" value="Metal-dependent hydrolases"/>
    <property type="match status" value="1"/>
</dbReference>
<dbReference type="EMBL" id="QHHQ01000002">
    <property type="protein sequence ID" value="RAI02255.1"/>
    <property type="molecule type" value="Genomic_DNA"/>
</dbReference>
<dbReference type="AlphaFoldDB" id="A0A8B2NQT2"/>
<name>A0A8B2NQT2_9HYPH</name>
<dbReference type="EC" id="3.5.2.7" evidence="2 8"/>
<dbReference type="InterPro" id="IPR006680">
    <property type="entry name" value="Amidohydro-rel"/>
</dbReference>
<keyword evidence="11" id="KW-1185">Reference proteome</keyword>
<evidence type="ECO:0000256" key="2">
    <source>
        <dbReference type="ARBA" id="ARBA00012864"/>
    </source>
</evidence>
<evidence type="ECO:0000313" key="10">
    <source>
        <dbReference type="EMBL" id="RAI02255.1"/>
    </source>
</evidence>
<evidence type="ECO:0000256" key="7">
    <source>
        <dbReference type="ARBA" id="ARBA00023004"/>
    </source>
</evidence>
<evidence type="ECO:0000256" key="6">
    <source>
        <dbReference type="ARBA" id="ARBA00022833"/>
    </source>
</evidence>
<accession>A0A8B2NQT2</accession>
<dbReference type="SUPFAM" id="SSF51338">
    <property type="entry name" value="Composite domain of metallo-dependent hydrolases"/>
    <property type="match status" value="1"/>
</dbReference>
<dbReference type="GO" id="GO:0046872">
    <property type="term" value="F:metal ion binding"/>
    <property type="evidence" value="ECO:0007669"/>
    <property type="project" value="UniProtKB-KW"/>
</dbReference>
<dbReference type="Gene3D" id="2.30.40.10">
    <property type="entry name" value="Urease, subunit C, domain 1"/>
    <property type="match status" value="1"/>
</dbReference>
<dbReference type="Proteomes" id="UP000249590">
    <property type="component" value="Unassembled WGS sequence"/>
</dbReference>
<dbReference type="NCBIfam" id="TIGR01224">
    <property type="entry name" value="hutI"/>
    <property type="match status" value="1"/>
</dbReference>
<dbReference type="SUPFAM" id="SSF51556">
    <property type="entry name" value="Metallo-dependent hydrolases"/>
    <property type="match status" value="1"/>
</dbReference>
<proteinExistence type="predicted"/>
<protein>
    <recommendedName>
        <fullName evidence="2 8">Imidazolonepropionase</fullName>
        <ecNumber evidence="2 8">3.5.2.7</ecNumber>
    </recommendedName>
</protein>
<reference evidence="10 11" key="1">
    <citation type="submission" date="2018-05" db="EMBL/GenBank/DDBJ databases">
        <title>Acuticoccus sediminis sp. nov., isolated from deep-sea sediment of Indian Ocean.</title>
        <authorList>
            <person name="Liu X."/>
            <person name="Lai Q."/>
            <person name="Du Y."/>
            <person name="Sun F."/>
            <person name="Zhang X."/>
            <person name="Wang S."/>
            <person name="Shao Z."/>
        </authorList>
    </citation>
    <scope>NUCLEOTIDE SEQUENCE [LARGE SCALE GENOMIC DNA]</scope>
    <source>
        <strain evidence="10 11">PTG4-2</strain>
    </source>
</reference>
<feature type="domain" description="Amidohydrolase-related" evidence="9">
    <location>
        <begin position="65"/>
        <end position="403"/>
    </location>
</feature>
<evidence type="ECO:0000259" key="9">
    <source>
        <dbReference type="Pfam" id="PF01979"/>
    </source>
</evidence>
<evidence type="ECO:0000256" key="3">
    <source>
        <dbReference type="ARBA" id="ARBA00022723"/>
    </source>
</evidence>
<dbReference type="InterPro" id="IPR032466">
    <property type="entry name" value="Metal_Hydrolase"/>
</dbReference>
<dbReference type="GO" id="GO:0019556">
    <property type="term" value="P:L-histidine catabolic process to glutamate and formamide"/>
    <property type="evidence" value="ECO:0007669"/>
    <property type="project" value="UniProtKB-UniRule"/>
</dbReference>
<comment type="caution">
    <text evidence="10">The sequence shown here is derived from an EMBL/GenBank/DDBJ whole genome shotgun (WGS) entry which is preliminary data.</text>
</comment>
<dbReference type="InterPro" id="IPR011059">
    <property type="entry name" value="Metal-dep_hydrolase_composite"/>
</dbReference>
<dbReference type="GO" id="GO:0005737">
    <property type="term" value="C:cytoplasm"/>
    <property type="evidence" value="ECO:0007669"/>
    <property type="project" value="UniProtKB-UniRule"/>
</dbReference>
<evidence type="ECO:0000313" key="11">
    <source>
        <dbReference type="Proteomes" id="UP000249590"/>
    </source>
</evidence>